<sequence>MRRVIFFPAHTGAKPEFRWLNVHTMLMDKGDGSTYQTPDVQSLLGDGSPQTIRFDENLILGAKLNLGINVCFDDNFLDSYSSANTAILTATNRKAGHEWRGPVVAYCGKRVDPGDFSKIEDMDMASVTDVAAFLIDYYNKTMVHKLRKGPKVPGVKAFCFGEPSKERAKAVLVPRMHPVFEVGEVSAISKNVGMPLLLSKDAVKITGPYVTGTYCNPALTFMMVGCDSNQRSDFGWAPLKWMGGEVPNTLIVRLDRQPLNIDQVVAFGDYCYQVLRPVFEIACEKFGETGKHGSAAQRVMDTMTPEKWNAYLAAWDGSDKWWEEQRAEKFP</sequence>
<proteinExistence type="predicted"/>
<dbReference type="Proteomes" id="UP000215453">
    <property type="component" value="Chromosome 9"/>
</dbReference>
<evidence type="ECO:0000313" key="2">
    <source>
        <dbReference type="Proteomes" id="UP000215453"/>
    </source>
</evidence>
<reference evidence="1 2" key="1">
    <citation type="submission" date="2016-10" db="EMBL/GenBank/DDBJ databases">
        <authorList>
            <person name="Varghese N."/>
        </authorList>
    </citation>
    <scope>NUCLEOTIDE SEQUENCE [LARGE SCALE GENOMIC DNA]</scope>
</reference>
<dbReference type="EMBL" id="LT882684">
    <property type="protein sequence ID" value="SMY27482.1"/>
    <property type="molecule type" value="Genomic_DNA"/>
</dbReference>
<gene>
    <name evidence="1" type="ORF">ZT1A5_G8927</name>
</gene>
<protein>
    <submittedName>
        <fullName evidence="1">Uncharacterized protein</fullName>
    </submittedName>
</protein>
<accession>A0A1Y6LSY5</accession>
<name>A0A1Y6LSY5_ZYMTR</name>
<evidence type="ECO:0000313" key="1">
    <source>
        <dbReference type="EMBL" id="SMY27482.1"/>
    </source>
</evidence>
<organism evidence="1 2">
    <name type="scientific">Zymoseptoria tritici ST99CH_1A5</name>
    <dbReference type="NCBI Taxonomy" id="1276529"/>
    <lineage>
        <taxon>Eukaryota</taxon>
        <taxon>Fungi</taxon>
        <taxon>Dikarya</taxon>
        <taxon>Ascomycota</taxon>
        <taxon>Pezizomycotina</taxon>
        <taxon>Dothideomycetes</taxon>
        <taxon>Dothideomycetidae</taxon>
        <taxon>Mycosphaerellales</taxon>
        <taxon>Mycosphaerellaceae</taxon>
        <taxon>Zymoseptoria</taxon>
    </lineage>
</organism>
<dbReference type="AlphaFoldDB" id="A0A1Y6LSY5"/>